<organism evidence="2 3">
    <name type="scientific">Campylobacter rectus</name>
    <name type="common">Wolinella recta</name>
    <dbReference type="NCBI Taxonomy" id="203"/>
    <lineage>
        <taxon>Bacteria</taxon>
        <taxon>Pseudomonadati</taxon>
        <taxon>Campylobacterota</taxon>
        <taxon>Epsilonproteobacteria</taxon>
        <taxon>Campylobacterales</taxon>
        <taxon>Campylobacteraceae</taxon>
        <taxon>Campylobacter</taxon>
    </lineage>
</organism>
<name>A0A6G5QKR8_CAMRE</name>
<proteinExistence type="predicted"/>
<sequence>MQIIYNDKFNRRTDEIISFIWQDSPARALKFYDDLLETIERVAYMPRKHRKSTTANDERIRDLIFKKYVIPFLIDEENDTIEILSIYGRNLP</sequence>
<evidence type="ECO:0000313" key="3">
    <source>
        <dbReference type="Proteomes" id="UP000502377"/>
    </source>
</evidence>
<dbReference type="AlphaFoldDB" id="A0A6G5QKR8"/>
<evidence type="ECO:0000313" key="2">
    <source>
        <dbReference type="EMBL" id="QCD46202.1"/>
    </source>
</evidence>
<dbReference type="Proteomes" id="UP000502377">
    <property type="component" value="Chromosome"/>
</dbReference>
<reference evidence="2 3" key="1">
    <citation type="submission" date="2016-07" db="EMBL/GenBank/DDBJ databases">
        <title>Comparative genomics of the Campylobacter concisus group.</title>
        <authorList>
            <person name="Miller W.G."/>
            <person name="Yee E."/>
            <person name="Chapman M.H."/>
            <person name="Huynh S."/>
            <person name="Bono J.L."/>
            <person name="On S.L.W."/>
            <person name="StLeger J."/>
            <person name="Foster G."/>
            <person name="Parker C.T."/>
        </authorList>
    </citation>
    <scope>NUCLEOTIDE SEQUENCE [LARGE SCALE GENOMIC DNA]</scope>
    <source>
        <strain evidence="2 3">ATCC 33238</strain>
    </source>
</reference>
<dbReference type="RefSeq" id="WP_004319164.1">
    <property type="nucleotide sequence ID" value="NZ_CAUTXX010000011.1"/>
</dbReference>
<dbReference type="Pfam" id="PF05016">
    <property type="entry name" value="ParE_toxin"/>
    <property type="match status" value="1"/>
</dbReference>
<gene>
    <name evidence="2" type="ORF">CRECT_0512</name>
</gene>
<dbReference type="KEGG" id="crx:CRECT_0512"/>
<accession>A0A6G5QKR8</accession>
<dbReference type="Gene3D" id="3.30.2310.20">
    <property type="entry name" value="RelE-like"/>
    <property type="match status" value="1"/>
</dbReference>
<dbReference type="InterPro" id="IPR035093">
    <property type="entry name" value="RelE/ParE_toxin_dom_sf"/>
</dbReference>
<keyword evidence="1" id="KW-1277">Toxin-antitoxin system</keyword>
<dbReference type="EMBL" id="CP012543">
    <property type="protein sequence ID" value="QCD46202.1"/>
    <property type="molecule type" value="Genomic_DNA"/>
</dbReference>
<dbReference type="InterPro" id="IPR007712">
    <property type="entry name" value="RelE/ParE_toxin"/>
</dbReference>
<evidence type="ECO:0000256" key="1">
    <source>
        <dbReference type="ARBA" id="ARBA00022649"/>
    </source>
</evidence>
<protein>
    <submittedName>
        <fullName evidence="2">Putative toxin-antitoxin system, toxin component, RelE/ParE family</fullName>
    </submittedName>
</protein>